<evidence type="ECO:0000313" key="1">
    <source>
        <dbReference type="EMBL" id="RAQ95838.1"/>
    </source>
</evidence>
<proteinExistence type="predicted"/>
<sequence>MFTYVFCHLIALQSKHYLSGTFKPDAPRSVFPCASQLQGAISCFPACSFLQHANRQVSPGAVSCSPAVEPVEG</sequence>
<accession>A0A328VDK8</accession>
<dbReference type="EMBL" id="MCIF01000002">
    <property type="protein sequence ID" value="RAQ95838.1"/>
    <property type="molecule type" value="Genomic_DNA"/>
</dbReference>
<gene>
    <name evidence="1" type="ORF">A4R35_09845</name>
</gene>
<protein>
    <submittedName>
        <fullName evidence="1">Uncharacterized protein</fullName>
    </submittedName>
</protein>
<dbReference type="AlphaFoldDB" id="A0A328VDK8"/>
<keyword evidence="2" id="KW-1185">Reference proteome</keyword>
<dbReference type="Proteomes" id="UP000248706">
    <property type="component" value="Unassembled WGS sequence"/>
</dbReference>
<organism evidence="1 2">
    <name type="scientific">Thermogemmatispora tikiterensis</name>
    <dbReference type="NCBI Taxonomy" id="1825093"/>
    <lineage>
        <taxon>Bacteria</taxon>
        <taxon>Bacillati</taxon>
        <taxon>Chloroflexota</taxon>
        <taxon>Ktedonobacteria</taxon>
        <taxon>Thermogemmatisporales</taxon>
        <taxon>Thermogemmatisporaceae</taxon>
        <taxon>Thermogemmatispora</taxon>
    </lineage>
</organism>
<evidence type="ECO:0000313" key="2">
    <source>
        <dbReference type="Proteomes" id="UP000248706"/>
    </source>
</evidence>
<comment type="caution">
    <text evidence="1">The sequence shown here is derived from an EMBL/GenBank/DDBJ whole genome shotgun (WGS) entry which is preliminary data.</text>
</comment>
<reference evidence="1 2" key="1">
    <citation type="submission" date="2016-08" db="EMBL/GenBank/DDBJ databases">
        <title>Analysis of Carbohydrate Active Enzymes in Thermogemmatispora T81 Reveals Carbohydrate Degradation Ability.</title>
        <authorList>
            <person name="Tomazini A."/>
            <person name="Lal S."/>
            <person name="Stott M."/>
            <person name="Henrissat B."/>
            <person name="Polikarpov I."/>
            <person name="Sparling R."/>
            <person name="Levin D.B."/>
        </authorList>
    </citation>
    <scope>NUCLEOTIDE SEQUENCE [LARGE SCALE GENOMIC DNA]</scope>
    <source>
        <strain evidence="1 2">T81</strain>
    </source>
</reference>
<name>A0A328VDK8_9CHLR</name>